<gene>
    <name evidence="4" type="ORF">SAMN02745190_02276</name>
</gene>
<feature type="repeat" description="ANK" evidence="3">
    <location>
        <begin position="259"/>
        <end position="292"/>
    </location>
</feature>
<dbReference type="Gene3D" id="1.25.40.20">
    <property type="entry name" value="Ankyrin repeat-containing domain"/>
    <property type="match status" value="2"/>
</dbReference>
<protein>
    <submittedName>
        <fullName evidence="4">Ankyrin repeat</fullName>
    </submittedName>
</protein>
<feature type="repeat" description="ANK" evidence="3">
    <location>
        <begin position="222"/>
        <end position="254"/>
    </location>
</feature>
<dbReference type="PANTHER" id="PTHR24198:SF165">
    <property type="entry name" value="ANKYRIN REPEAT-CONTAINING PROTEIN-RELATED"/>
    <property type="match status" value="1"/>
</dbReference>
<sequence length="515" mass="58635">MDSGAAWGSINIETEKVIDDNPQVWIEAAKEDYKGKRYNQAMEKTKQAKLFANGNSNIAFAADMIDFRCCMEDGYYSIAIQTLETYPQDKICAYFDGNNDVLKQYLHADLPENVSCEIKKYWCLQVERWLNGNACKSIVNNLQDINPIWFAGKVSGENIKHFIKHDYVDLLRFLNQGGFNFTDYRDERGTNVVQMSAKYDTLRVLQYFLKLGCCDVNYCDSEGKDALYYALENNSDNCVKEVLNSGANVNKLYNHRREETMSALQLGIVYNRNESIISMLLDHGADFNWLNSKGNDALHCGVMNDRVSIVKMLLQRGAQVNHPRNKSLFCLACSKKNVSPQILLLLIDGGADVLYCDESGHDGFYYVTTRGLIHKFDSSIHMFDSSATSIMGKLIEHGIDINKKYENGNTVLNVIARGRHWDFCAKDMWRELLQKKANVNIANDEGYTPLMNSVDHNWSFSDELDMARELVKAGANVDIRGNDGRTVRDIMRSHNIDPTKLYNNSSSNFFTKLFS</sequence>
<keyword evidence="1" id="KW-0677">Repeat</keyword>
<dbReference type="InterPro" id="IPR036770">
    <property type="entry name" value="Ankyrin_rpt-contain_sf"/>
</dbReference>
<evidence type="ECO:0000256" key="2">
    <source>
        <dbReference type="ARBA" id="ARBA00023043"/>
    </source>
</evidence>
<dbReference type="STRING" id="1123243.SAMN02745190_02276"/>
<dbReference type="SUPFAM" id="SSF48403">
    <property type="entry name" value="Ankyrin repeat"/>
    <property type="match status" value="1"/>
</dbReference>
<reference evidence="4 5" key="1">
    <citation type="submission" date="2016-11" db="EMBL/GenBank/DDBJ databases">
        <authorList>
            <person name="Jaros S."/>
            <person name="Januszkiewicz K."/>
            <person name="Wedrychowicz H."/>
        </authorList>
    </citation>
    <scope>NUCLEOTIDE SEQUENCE [LARGE SCALE GENOMIC DNA]</scope>
    <source>
        <strain evidence="4 5">DSM 10502</strain>
    </source>
</reference>
<keyword evidence="5" id="KW-1185">Reference proteome</keyword>
<organism evidence="4 5">
    <name type="scientific">Schwartzia succinivorans DSM 10502</name>
    <dbReference type="NCBI Taxonomy" id="1123243"/>
    <lineage>
        <taxon>Bacteria</taxon>
        <taxon>Bacillati</taxon>
        <taxon>Bacillota</taxon>
        <taxon>Negativicutes</taxon>
        <taxon>Selenomonadales</taxon>
        <taxon>Selenomonadaceae</taxon>
        <taxon>Schwartzia</taxon>
    </lineage>
</organism>
<evidence type="ECO:0000313" key="4">
    <source>
        <dbReference type="EMBL" id="SHF27860.1"/>
    </source>
</evidence>
<keyword evidence="2 3" id="KW-0040">ANK repeat</keyword>
<dbReference type="PANTHER" id="PTHR24198">
    <property type="entry name" value="ANKYRIN REPEAT AND PROTEIN KINASE DOMAIN-CONTAINING PROTEIN"/>
    <property type="match status" value="1"/>
</dbReference>
<dbReference type="InterPro" id="IPR002110">
    <property type="entry name" value="Ankyrin_rpt"/>
</dbReference>
<feature type="repeat" description="ANK" evidence="3">
    <location>
        <begin position="293"/>
        <end position="325"/>
    </location>
</feature>
<dbReference type="OrthoDB" id="9812708at2"/>
<evidence type="ECO:0000256" key="3">
    <source>
        <dbReference type="PROSITE-ProRule" id="PRU00023"/>
    </source>
</evidence>
<proteinExistence type="predicted"/>
<dbReference type="RefSeq" id="WP_072936385.1">
    <property type="nucleotide sequence ID" value="NZ_FQUG01000011.1"/>
</dbReference>
<name>A0A1M5AC38_9FIRM</name>
<dbReference type="Pfam" id="PF12796">
    <property type="entry name" value="Ank_2"/>
    <property type="match status" value="3"/>
</dbReference>
<dbReference type="EMBL" id="FQUG01000011">
    <property type="protein sequence ID" value="SHF27860.1"/>
    <property type="molecule type" value="Genomic_DNA"/>
</dbReference>
<evidence type="ECO:0000313" key="5">
    <source>
        <dbReference type="Proteomes" id="UP000184404"/>
    </source>
</evidence>
<dbReference type="Proteomes" id="UP000184404">
    <property type="component" value="Unassembled WGS sequence"/>
</dbReference>
<dbReference type="PROSITE" id="PS50088">
    <property type="entry name" value="ANK_REPEAT"/>
    <property type="match status" value="3"/>
</dbReference>
<evidence type="ECO:0000256" key="1">
    <source>
        <dbReference type="ARBA" id="ARBA00022737"/>
    </source>
</evidence>
<dbReference type="AlphaFoldDB" id="A0A1M5AC38"/>
<dbReference type="PROSITE" id="PS50297">
    <property type="entry name" value="ANK_REP_REGION"/>
    <property type="match status" value="2"/>
</dbReference>
<dbReference type="SMART" id="SM00248">
    <property type="entry name" value="ANK"/>
    <property type="match status" value="7"/>
</dbReference>
<accession>A0A1M5AC38</accession>